<evidence type="ECO:0000313" key="1">
    <source>
        <dbReference type="EMBL" id="EYB83065.1"/>
    </source>
</evidence>
<organism evidence="1 2">
    <name type="scientific">Ancylostoma ceylanicum</name>
    <dbReference type="NCBI Taxonomy" id="53326"/>
    <lineage>
        <taxon>Eukaryota</taxon>
        <taxon>Metazoa</taxon>
        <taxon>Ecdysozoa</taxon>
        <taxon>Nematoda</taxon>
        <taxon>Chromadorea</taxon>
        <taxon>Rhabditida</taxon>
        <taxon>Rhabditina</taxon>
        <taxon>Rhabditomorpha</taxon>
        <taxon>Strongyloidea</taxon>
        <taxon>Ancylostomatidae</taxon>
        <taxon>Ancylostomatinae</taxon>
        <taxon>Ancylostoma</taxon>
    </lineage>
</organism>
<dbReference type="STRING" id="53326.A0A016RXH6"/>
<reference evidence="2" key="1">
    <citation type="journal article" date="2015" name="Nat. Genet.">
        <title>The genome and transcriptome of the zoonotic hookworm Ancylostoma ceylanicum identify infection-specific gene families.</title>
        <authorList>
            <person name="Schwarz E.M."/>
            <person name="Hu Y."/>
            <person name="Antoshechkin I."/>
            <person name="Miller M.M."/>
            <person name="Sternberg P.W."/>
            <person name="Aroian R.V."/>
        </authorList>
    </citation>
    <scope>NUCLEOTIDE SEQUENCE</scope>
    <source>
        <strain evidence="2">HY135</strain>
    </source>
</reference>
<name>A0A016RXH6_9BILA</name>
<accession>A0A016RXH6</accession>
<proteinExistence type="predicted"/>
<gene>
    <name evidence="1" type="primary">Acey_s0344.g3093</name>
    <name evidence="1" type="ORF">Y032_0344g3093</name>
</gene>
<comment type="caution">
    <text evidence="1">The sequence shown here is derived from an EMBL/GenBank/DDBJ whole genome shotgun (WGS) entry which is preliminary data.</text>
</comment>
<dbReference type="EMBL" id="JARK01001680">
    <property type="protein sequence ID" value="EYB83065.1"/>
    <property type="molecule type" value="Genomic_DNA"/>
</dbReference>
<sequence>MVCTDCGSQLLVRSSCIGESSIAHWREIVNFHMLHNAENVVPVIIYSQEDFTPKLRLRIQAMTSVVKGIQPNCPYYGKCDFDSVEALESHFLSHEESVKKCCPECGVQFSQEGFYR</sequence>
<dbReference type="OrthoDB" id="5859601at2759"/>
<evidence type="ECO:0000313" key="2">
    <source>
        <dbReference type="Proteomes" id="UP000024635"/>
    </source>
</evidence>
<keyword evidence="2" id="KW-1185">Reference proteome</keyword>
<evidence type="ECO:0008006" key="3">
    <source>
        <dbReference type="Google" id="ProtNLM"/>
    </source>
</evidence>
<dbReference type="Proteomes" id="UP000024635">
    <property type="component" value="Unassembled WGS sequence"/>
</dbReference>
<dbReference type="AlphaFoldDB" id="A0A016RXH6"/>
<protein>
    <recommendedName>
        <fullName evidence="3">C2H2-type domain-containing protein</fullName>
    </recommendedName>
</protein>